<dbReference type="Proteomes" id="UP000230066">
    <property type="component" value="Unassembled WGS sequence"/>
</dbReference>
<comment type="caution">
    <text evidence="2">The sequence shown here is derived from an EMBL/GenBank/DDBJ whole genome shotgun (WGS) entry which is preliminary data.</text>
</comment>
<gene>
    <name evidence="2" type="ORF">D915_001864</name>
</gene>
<sequence length="222" mass="25267">MAPLNIFQTLGFPWDYVVSLFWERYPNPHSKHVLTEDVLERRIVPGRRLYTKRLIMKQGLGKFPGWLRRFLSGARELVIEESVLDMRSRQLDVVTRNVGSLGKYATVTEYCSYTAKSGSADITTISRALTVESKLNPALRSPLTYFLTHRYQSSSKSSLLGYEYVCNARAPTCSTTSTSNERTSLTEALKQATRNRSKEAREFAVHNLPRVVMADSRNYGDN</sequence>
<evidence type="ECO:0000313" key="2">
    <source>
        <dbReference type="EMBL" id="THD27302.1"/>
    </source>
</evidence>
<evidence type="ECO:0000313" key="3">
    <source>
        <dbReference type="Proteomes" id="UP000230066"/>
    </source>
</evidence>
<protein>
    <submittedName>
        <fullName evidence="2">PRELI domain-containing protein 1 mitochondrial</fullName>
    </submittedName>
</protein>
<name>A0A4E0S280_FASHE</name>
<proteinExistence type="predicted"/>
<dbReference type="EMBL" id="JXXN02000463">
    <property type="protein sequence ID" value="THD27302.1"/>
    <property type="molecule type" value="Genomic_DNA"/>
</dbReference>
<dbReference type="PROSITE" id="PS50904">
    <property type="entry name" value="PRELI_MSF1"/>
    <property type="match status" value="1"/>
</dbReference>
<keyword evidence="3" id="KW-1185">Reference proteome</keyword>
<feature type="domain" description="PRELI/MSF1" evidence="1">
    <location>
        <begin position="1"/>
        <end position="174"/>
    </location>
</feature>
<reference evidence="2" key="1">
    <citation type="submission" date="2019-03" db="EMBL/GenBank/DDBJ databases">
        <title>Improved annotation for the trematode Fasciola hepatica.</title>
        <authorList>
            <person name="Choi Y.-J."/>
            <person name="Martin J."/>
            <person name="Mitreva M."/>
        </authorList>
    </citation>
    <scope>NUCLEOTIDE SEQUENCE [LARGE SCALE GENOMIC DNA]</scope>
</reference>
<accession>A0A4E0S280</accession>
<dbReference type="InterPro" id="IPR006797">
    <property type="entry name" value="PRELI/MSF1_dom"/>
</dbReference>
<evidence type="ECO:0000259" key="1">
    <source>
        <dbReference type="PROSITE" id="PS50904"/>
    </source>
</evidence>
<dbReference type="AlphaFoldDB" id="A0A4E0S280"/>
<dbReference type="InterPro" id="IPR037365">
    <property type="entry name" value="Slowmo/Ups"/>
</dbReference>
<dbReference type="PANTHER" id="PTHR11158">
    <property type="entry name" value="MSF1/PX19 RELATED"/>
    <property type="match status" value="1"/>
</dbReference>
<dbReference type="GO" id="GO:0005758">
    <property type="term" value="C:mitochondrial intermembrane space"/>
    <property type="evidence" value="ECO:0007669"/>
    <property type="project" value="InterPro"/>
</dbReference>
<organism evidence="2 3">
    <name type="scientific">Fasciola hepatica</name>
    <name type="common">Liver fluke</name>
    <dbReference type="NCBI Taxonomy" id="6192"/>
    <lineage>
        <taxon>Eukaryota</taxon>
        <taxon>Metazoa</taxon>
        <taxon>Spiralia</taxon>
        <taxon>Lophotrochozoa</taxon>
        <taxon>Platyhelminthes</taxon>
        <taxon>Trematoda</taxon>
        <taxon>Digenea</taxon>
        <taxon>Plagiorchiida</taxon>
        <taxon>Echinostomata</taxon>
        <taxon>Echinostomatoidea</taxon>
        <taxon>Fasciolidae</taxon>
        <taxon>Fasciola</taxon>
    </lineage>
</organism>
<dbReference type="Pfam" id="PF04707">
    <property type="entry name" value="PRELI"/>
    <property type="match status" value="1"/>
</dbReference>